<feature type="region of interest" description="Disordered" evidence="8">
    <location>
        <begin position="222"/>
        <end position="299"/>
    </location>
</feature>
<dbReference type="GO" id="GO:0008270">
    <property type="term" value="F:zinc ion binding"/>
    <property type="evidence" value="ECO:0007669"/>
    <property type="project" value="UniProtKB-KW"/>
</dbReference>
<dbReference type="PANTHER" id="PTHR14402">
    <property type="entry name" value="RECEPTOR TRANSPORTING PROTEIN"/>
    <property type="match status" value="1"/>
</dbReference>
<gene>
    <name evidence="11" type="primary">Rtp3</name>
</gene>
<feature type="region of interest" description="Disordered" evidence="8">
    <location>
        <begin position="336"/>
        <end position="360"/>
    </location>
</feature>
<dbReference type="GO" id="GO:0051205">
    <property type="term" value="P:protein insertion into membrane"/>
    <property type="evidence" value="ECO:0007669"/>
    <property type="project" value="TreeGrafter"/>
</dbReference>
<accession>A0A6P6D8J6</accession>
<dbReference type="GO" id="GO:0031849">
    <property type="term" value="F:olfactory receptor binding"/>
    <property type="evidence" value="ECO:0007669"/>
    <property type="project" value="TreeGrafter"/>
</dbReference>
<sequence length="468" mass="51998">MTAMDQDAEEWEQVFQELIREVKPWHSWTLVTDKELLPNVLQQGWAQFQQKTFARFCCSSCLRSWSSAKVQVLFHVHWSKKKRRGQVKMRVFAQRCKKCTESHFEVPELTPENIRRTLTNLVFSILRKCYKEGFKPMEELPPVKDTSLEGPHDSLNCEACLQGFCAQSGGNLVPQSSGPTLLSTPSKDTRMPGVITIYSRRHCSPPPKMEKLLVSKMTPKDLNLPKAESKPSHTSKSSAALTYPNKEVSPTLTVTPKVPHPVKVDPKASHTSKPLGTLRTPTEEEPPTLTVTPKVPSCPSMEDNMLTWLGAQVPSPTRSRTETGTTDTRVTIHEVQPASPWPSRSTWERGGSSWNQGREVDSGAPMILTWSEPPTSRCTPQGCEDPRCCSQGCEDPRCCSQGCEDPRCWMRGPALLLPGMRGPALLLPGMRGPALLLLLHPSIPGGLVVPLMFARSLAARCSLLSENN</sequence>
<dbReference type="GeneID" id="101576955"/>
<dbReference type="GO" id="GO:0016020">
    <property type="term" value="C:membrane"/>
    <property type="evidence" value="ECO:0007669"/>
    <property type="project" value="UniProtKB-SubCell"/>
</dbReference>
<dbReference type="InterPro" id="IPR027377">
    <property type="entry name" value="ZAR1/RTP1-5-like_Znf-3CxxC"/>
</dbReference>
<evidence type="ECO:0000256" key="3">
    <source>
        <dbReference type="ARBA" id="ARBA00022723"/>
    </source>
</evidence>
<name>A0A6P6D8J6_OCTDE</name>
<keyword evidence="10" id="KW-1185">Reference proteome</keyword>
<evidence type="ECO:0000256" key="4">
    <source>
        <dbReference type="ARBA" id="ARBA00022771"/>
    </source>
</evidence>
<dbReference type="GO" id="GO:0006612">
    <property type="term" value="P:protein targeting to membrane"/>
    <property type="evidence" value="ECO:0007669"/>
    <property type="project" value="TreeGrafter"/>
</dbReference>
<dbReference type="PANTHER" id="PTHR14402:SF9">
    <property type="entry name" value="RECEPTOR-TRANSPORTING PROTEIN 3"/>
    <property type="match status" value="1"/>
</dbReference>
<keyword evidence="4" id="KW-0863">Zinc-finger</keyword>
<dbReference type="InterPro" id="IPR026096">
    <property type="entry name" value="R-trans_p"/>
</dbReference>
<dbReference type="SMART" id="SM01328">
    <property type="entry name" value="zf-3CxxC"/>
    <property type="match status" value="1"/>
</dbReference>
<dbReference type="GO" id="GO:0001580">
    <property type="term" value="P:detection of chemical stimulus involved in sensory perception of bitter taste"/>
    <property type="evidence" value="ECO:0007669"/>
    <property type="project" value="TreeGrafter"/>
</dbReference>
<dbReference type="InParanoid" id="A0A6P6D8J6"/>
<keyword evidence="3" id="KW-0479">Metal-binding</keyword>
<evidence type="ECO:0000313" key="10">
    <source>
        <dbReference type="Proteomes" id="UP000515203"/>
    </source>
</evidence>
<feature type="domain" description="3CxxC-type" evidence="9">
    <location>
        <begin position="51"/>
        <end position="163"/>
    </location>
</feature>
<dbReference type="GO" id="GO:0005737">
    <property type="term" value="C:cytoplasm"/>
    <property type="evidence" value="ECO:0007669"/>
    <property type="project" value="TreeGrafter"/>
</dbReference>
<reference evidence="11" key="1">
    <citation type="submission" date="2025-08" db="UniProtKB">
        <authorList>
            <consortium name="RefSeq"/>
        </authorList>
    </citation>
    <scope>IDENTIFICATION</scope>
</reference>
<evidence type="ECO:0000313" key="11">
    <source>
        <dbReference type="RefSeq" id="XP_023556412.1"/>
    </source>
</evidence>
<dbReference type="RefSeq" id="XP_023556412.1">
    <property type="nucleotide sequence ID" value="XM_023700644.1"/>
</dbReference>
<evidence type="ECO:0000256" key="7">
    <source>
        <dbReference type="ARBA" id="ARBA00023136"/>
    </source>
</evidence>
<dbReference type="AlphaFoldDB" id="A0A6P6D8J6"/>
<dbReference type="Proteomes" id="UP000515203">
    <property type="component" value="Unplaced"/>
</dbReference>
<evidence type="ECO:0000256" key="1">
    <source>
        <dbReference type="ARBA" id="ARBA00004167"/>
    </source>
</evidence>
<protein>
    <submittedName>
        <fullName evidence="11">Receptor-transporting protein 3</fullName>
    </submittedName>
</protein>
<evidence type="ECO:0000256" key="5">
    <source>
        <dbReference type="ARBA" id="ARBA00022833"/>
    </source>
</evidence>
<organism evidence="10 11">
    <name type="scientific">Octodon degus</name>
    <name type="common">Degu</name>
    <name type="synonym">Sciurus degus</name>
    <dbReference type="NCBI Taxonomy" id="10160"/>
    <lineage>
        <taxon>Eukaryota</taxon>
        <taxon>Metazoa</taxon>
        <taxon>Chordata</taxon>
        <taxon>Craniata</taxon>
        <taxon>Vertebrata</taxon>
        <taxon>Euteleostomi</taxon>
        <taxon>Mammalia</taxon>
        <taxon>Eutheria</taxon>
        <taxon>Euarchontoglires</taxon>
        <taxon>Glires</taxon>
        <taxon>Rodentia</taxon>
        <taxon>Hystricomorpha</taxon>
        <taxon>Octodontidae</taxon>
        <taxon>Octodon</taxon>
    </lineage>
</organism>
<evidence type="ECO:0000256" key="8">
    <source>
        <dbReference type="SAM" id="MobiDB-lite"/>
    </source>
</evidence>
<dbReference type="Pfam" id="PF13695">
    <property type="entry name" value="Zn_ribbon_3CxxC"/>
    <property type="match status" value="1"/>
</dbReference>
<evidence type="ECO:0000259" key="9">
    <source>
        <dbReference type="SMART" id="SM01328"/>
    </source>
</evidence>
<keyword evidence="7" id="KW-0472">Membrane</keyword>
<dbReference type="CTD" id="83597"/>
<keyword evidence="2" id="KW-0812">Transmembrane</keyword>
<keyword evidence="5" id="KW-0862">Zinc</keyword>
<comment type="subcellular location">
    <subcellularLocation>
        <location evidence="1">Membrane</location>
        <topology evidence="1">Single-pass membrane protein</topology>
    </subcellularLocation>
</comment>
<keyword evidence="6" id="KW-1133">Transmembrane helix</keyword>
<keyword evidence="11" id="KW-0675">Receptor</keyword>
<evidence type="ECO:0000256" key="6">
    <source>
        <dbReference type="ARBA" id="ARBA00022989"/>
    </source>
</evidence>
<evidence type="ECO:0000256" key="2">
    <source>
        <dbReference type="ARBA" id="ARBA00022692"/>
    </source>
</evidence>
<dbReference type="OrthoDB" id="8121437at2759"/>
<proteinExistence type="predicted"/>